<dbReference type="CDD" id="cd21808">
    <property type="entry name" value="ABC-2_lan_permease_MutG"/>
    <property type="match status" value="1"/>
</dbReference>
<feature type="transmembrane region" description="Helical" evidence="1">
    <location>
        <begin position="118"/>
        <end position="148"/>
    </location>
</feature>
<comment type="caution">
    <text evidence="2">The sequence shown here is derived from an EMBL/GenBank/DDBJ whole genome shotgun (WGS) entry which is preliminary data.</text>
</comment>
<feature type="transmembrane region" description="Helical" evidence="1">
    <location>
        <begin position="154"/>
        <end position="180"/>
    </location>
</feature>
<evidence type="ECO:0000313" key="2">
    <source>
        <dbReference type="EMBL" id="MDJ1651217.1"/>
    </source>
</evidence>
<evidence type="ECO:0000256" key="1">
    <source>
        <dbReference type="SAM" id="Phobius"/>
    </source>
</evidence>
<name>A0ABT7DP96_9ACTN</name>
<proteinExistence type="predicted"/>
<keyword evidence="1" id="KW-0812">Transmembrane</keyword>
<dbReference type="InterPro" id="IPR022294">
    <property type="entry name" value="ABC-transptr_permeasesu"/>
</dbReference>
<feature type="transmembrane region" description="Helical" evidence="1">
    <location>
        <begin position="44"/>
        <end position="65"/>
    </location>
</feature>
<feature type="transmembrane region" description="Helical" evidence="1">
    <location>
        <begin position="187"/>
        <end position="207"/>
    </location>
</feature>
<organism evidence="2 3">
    <name type="scientific">Gordonibacter faecis</name>
    <dbReference type="NCBI Taxonomy" id="3047475"/>
    <lineage>
        <taxon>Bacteria</taxon>
        <taxon>Bacillati</taxon>
        <taxon>Actinomycetota</taxon>
        <taxon>Coriobacteriia</taxon>
        <taxon>Eggerthellales</taxon>
        <taxon>Eggerthellaceae</taxon>
        <taxon>Gordonibacter</taxon>
    </lineage>
</organism>
<accession>A0ABT7DP96</accession>
<evidence type="ECO:0000313" key="3">
    <source>
        <dbReference type="Proteomes" id="UP001232750"/>
    </source>
</evidence>
<keyword evidence="3" id="KW-1185">Reference proteome</keyword>
<gene>
    <name evidence="2" type="ORF">QNJ86_10430</name>
</gene>
<dbReference type="RefSeq" id="WP_283832562.1">
    <property type="nucleotide sequence ID" value="NZ_JASJEU010000020.1"/>
</dbReference>
<dbReference type="Proteomes" id="UP001232750">
    <property type="component" value="Unassembled WGS sequence"/>
</dbReference>
<dbReference type="EMBL" id="JASJEU010000020">
    <property type="protein sequence ID" value="MDJ1651217.1"/>
    <property type="molecule type" value="Genomic_DNA"/>
</dbReference>
<reference evidence="2 3" key="1">
    <citation type="submission" date="2023-05" db="EMBL/GenBank/DDBJ databases">
        <title>Gordonibacter KGMB12511T sp. nov., isolated from faeces of healthy Korean.</title>
        <authorList>
            <person name="Kim H.S."/>
            <person name="Kim J.-S."/>
            <person name="Suh M.K."/>
            <person name="Eom M.K."/>
            <person name="Do H.E."/>
            <person name="Lee J.-S."/>
        </authorList>
    </citation>
    <scope>NUCLEOTIDE SEQUENCE [LARGE SCALE GENOMIC DNA]</scope>
    <source>
        <strain evidence="2 3">KGMB12511</strain>
    </source>
</reference>
<protein>
    <submittedName>
        <fullName evidence="2">Lantibiotic ABC transporter permease</fullName>
    </submittedName>
</protein>
<sequence>MGAHEMAAGASARAGVHAGVGAGARMTFASALRSEAVRLRRSPLVWLHGVLALALGGCAGAYFAWTPWDSLLGTDAFFQLLGAGAPLLAGISCGLAADAEQRAGDATNLLGVSSRRRALAAKVVALLALGLAAAALAAVVFCGILAAAGRVLPAAGAVALAVVGIAVGSACVYALFLWVALKFGRNAAIGAGAFGFGTALALMGGLANGLVTGTLTGGFGVGLAAVVPFAWPSRLASLPLEASIAQATGTAEQAAALWVSYVVVSAACLTITLLVVAVLLAAANRFEGRRGRGE</sequence>
<feature type="transmembrane region" description="Helical" evidence="1">
    <location>
        <begin position="258"/>
        <end position="282"/>
    </location>
</feature>
<feature type="transmembrane region" description="Helical" evidence="1">
    <location>
        <begin position="77"/>
        <end position="97"/>
    </location>
</feature>
<keyword evidence="1" id="KW-1133">Transmembrane helix</keyword>
<keyword evidence="1" id="KW-0472">Membrane</keyword>